<keyword evidence="3" id="KW-1185">Reference proteome</keyword>
<organism evidence="2 3">
    <name type="scientific">Phytophthora oleae</name>
    <dbReference type="NCBI Taxonomy" id="2107226"/>
    <lineage>
        <taxon>Eukaryota</taxon>
        <taxon>Sar</taxon>
        <taxon>Stramenopiles</taxon>
        <taxon>Oomycota</taxon>
        <taxon>Peronosporomycetes</taxon>
        <taxon>Peronosporales</taxon>
        <taxon>Peronosporaceae</taxon>
        <taxon>Phytophthora</taxon>
    </lineage>
</organism>
<proteinExistence type="predicted"/>
<gene>
    <name evidence="2" type="ORF">V7S43_011204</name>
</gene>
<sequence>MLPGAVAWKEVRPDLRQALLAGVSYDKSMEWLSSDKAAQNHFRGSPLVTILVSMMFWRRLNQSPWTCYVPETNCKMADEKLDCLVKSGEQPAARESLDSHVPYPESDVESTVDNTKKNPDYKDSAAAHSETEDEESSKRSRDDVPDDPDSDDGPIVPTKKPKKSGGSVVTKSSSKSSSKSRTSPRSKSSGSKSSSEKSRRQSRLVSKPYMSLSVKELQVVETPDCDTTSWMCFRIRLQRVSATKTTTGQTLGFPEYEVHKHSSPILK</sequence>
<reference evidence="2 3" key="1">
    <citation type="submission" date="2024-09" db="EMBL/GenBank/DDBJ databases">
        <title>Genome sequencing and assembly of Phytophthora oleae, isolate VK10A, causative agent of rot of olive drupes.</title>
        <authorList>
            <person name="Conti Taguali S."/>
            <person name="Riolo M."/>
            <person name="La Spada F."/>
            <person name="Cacciola S.O."/>
            <person name="Dionisio G."/>
        </authorList>
    </citation>
    <scope>NUCLEOTIDE SEQUENCE [LARGE SCALE GENOMIC DNA]</scope>
    <source>
        <strain evidence="2 3">VK10A</strain>
    </source>
</reference>
<dbReference type="AlphaFoldDB" id="A0ABD3FE69"/>
<protein>
    <submittedName>
        <fullName evidence="2">Uncharacterized protein</fullName>
    </submittedName>
</protein>
<accession>A0ABD3FE69</accession>
<evidence type="ECO:0000313" key="2">
    <source>
        <dbReference type="EMBL" id="KAL3663790.1"/>
    </source>
</evidence>
<dbReference type="Proteomes" id="UP001632037">
    <property type="component" value="Unassembled WGS sequence"/>
</dbReference>
<feature type="compositionally biased region" description="Basic and acidic residues" evidence="1">
    <location>
        <begin position="114"/>
        <end position="125"/>
    </location>
</feature>
<feature type="region of interest" description="Disordered" evidence="1">
    <location>
        <begin position="93"/>
        <end position="207"/>
    </location>
</feature>
<evidence type="ECO:0000313" key="3">
    <source>
        <dbReference type="Proteomes" id="UP001632037"/>
    </source>
</evidence>
<dbReference type="EMBL" id="JBIMZQ010000026">
    <property type="protein sequence ID" value="KAL3663790.1"/>
    <property type="molecule type" value="Genomic_DNA"/>
</dbReference>
<comment type="caution">
    <text evidence="2">The sequence shown here is derived from an EMBL/GenBank/DDBJ whole genome shotgun (WGS) entry which is preliminary data.</text>
</comment>
<evidence type="ECO:0000256" key="1">
    <source>
        <dbReference type="SAM" id="MobiDB-lite"/>
    </source>
</evidence>
<feature type="compositionally biased region" description="Low complexity" evidence="1">
    <location>
        <begin position="164"/>
        <end position="193"/>
    </location>
</feature>
<name>A0ABD3FE69_9STRA</name>